<organism evidence="1">
    <name type="scientific">Timema cristinae</name>
    <name type="common">Walking stick</name>
    <dbReference type="NCBI Taxonomy" id="61476"/>
    <lineage>
        <taxon>Eukaryota</taxon>
        <taxon>Metazoa</taxon>
        <taxon>Ecdysozoa</taxon>
        <taxon>Arthropoda</taxon>
        <taxon>Hexapoda</taxon>
        <taxon>Insecta</taxon>
        <taxon>Pterygota</taxon>
        <taxon>Neoptera</taxon>
        <taxon>Polyneoptera</taxon>
        <taxon>Phasmatodea</taxon>
        <taxon>Timematodea</taxon>
        <taxon>Timematoidea</taxon>
        <taxon>Timematidae</taxon>
        <taxon>Timema</taxon>
    </lineage>
</organism>
<evidence type="ECO:0000313" key="1">
    <source>
        <dbReference type="EMBL" id="CAD7392815.1"/>
    </source>
</evidence>
<proteinExistence type="predicted"/>
<gene>
    <name evidence="1" type="ORF">TCEB3V08_LOCUS819</name>
</gene>
<dbReference type="AlphaFoldDB" id="A0A7R9GPM3"/>
<name>A0A7R9GPM3_TIMCR</name>
<sequence length="184" mass="20270">MDKNVALFIQFQSVMDQLFQSFSNISMSNFSELSGNVFSWIEENCKPQRTTAIAGLSRQQSSESSDVEVFIVAGLSRQQSSESSDVEVFIVAGLSCQQSSESSDVEKLHELVVNILRQLDTQEVVLLVSHLPDESIRLKPSLGGWVVTPISSLSSVSSVKQHLVEYSQLEESTSESVDYLTGDV</sequence>
<accession>A0A7R9GPM3</accession>
<dbReference type="EMBL" id="OC316592">
    <property type="protein sequence ID" value="CAD7392815.1"/>
    <property type="molecule type" value="Genomic_DNA"/>
</dbReference>
<protein>
    <submittedName>
        <fullName evidence="1">Uncharacterized protein</fullName>
    </submittedName>
</protein>
<reference evidence="1" key="1">
    <citation type="submission" date="2020-11" db="EMBL/GenBank/DDBJ databases">
        <authorList>
            <person name="Tran Van P."/>
        </authorList>
    </citation>
    <scope>NUCLEOTIDE SEQUENCE</scope>
</reference>